<reference evidence="7" key="1">
    <citation type="submission" date="2018-05" db="EMBL/GenBank/DDBJ databases">
        <authorList>
            <person name="Lanie J.A."/>
            <person name="Ng W.-L."/>
            <person name="Kazmierczak K.M."/>
            <person name="Andrzejewski T.M."/>
            <person name="Davidsen T.M."/>
            <person name="Wayne K.J."/>
            <person name="Tettelin H."/>
            <person name="Glass J.I."/>
            <person name="Rusch D."/>
            <person name="Podicherti R."/>
            <person name="Tsui H.-C.T."/>
            <person name="Winkler M.E."/>
        </authorList>
    </citation>
    <scope>NUCLEOTIDE SEQUENCE</scope>
</reference>
<dbReference type="EMBL" id="UINC01032481">
    <property type="protein sequence ID" value="SVB20210.1"/>
    <property type="molecule type" value="Genomic_DNA"/>
</dbReference>
<feature type="transmembrane region" description="Helical" evidence="6">
    <location>
        <begin position="118"/>
        <end position="137"/>
    </location>
</feature>
<dbReference type="Pfam" id="PF01384">
    <property type="entry name" value="PHO4"/>
    <property type="match status" value="1"/>
</dbReference>
<gene>
    <name evidence="7" type="ORF">METZ01_LOCUS173064</name>
</gene>
<organism evidence="7">
    <name type="scientific">marine metagenome</name>
    <dbReference type="NCBI Taxonomy" id="408172"/>
    <lineage>
        <taxon>unclassified sequences</taxon>
        <taxon>metagenomes</taxon>
        <taxon>ecological metagenomes</taxon>
    </lineage>
</organism>
<evidence type="ECO:0000256" key="4">
    <source>
        <dbReference type="ARBA" id="ARBA00022989"/>
    </source>
</evidence>
<feature type="transmembrane region" description="Helical" evidence="6">
    <location>
        <begin position="217"/>
        <end position="236"/>
    </location>
</feature>
<feature type="transmembrane region" description="Helical" evidence="6">
    <location>
        <begin position="46"/>
        <end position="67"/>
    </location>
</feature>
<dbReference type="PANTHER" id="PTHR11101">
    <property type="entry name" value="PHOSPHATE TRANSPORTER"/>
    <property type="match status" value="1"/>
</dbReference>
<evidence type="ECO:0000256" key="6">
    <source>
        <dbReference type="SAM" id="Phobius"/>
    </source>
</evidence>
<comment type="subcellular location">
    <subcellularLocation>
        <location evidence="1">Membrane</location>
        <topology evidence="1">Multi-pass membrane protein</topology>
    </subcellularLocation>
</comment>
<feature type="transmembrane region" description="Helical" evidence="6">
    <location>
        <begin position="88"/>
        <end position="112"/>
    </location>
</feature>
<feature type="transmembrane region" description="Helical" evidence="6">
    <location>
        <begin position="454"/>
        <end position="475"/>
    </location>
</feature>
<keyword evidence="3 6" id="KW-0812">Transmembrane</keyword>
<dbReference type="InterPro" id="IPR001204">
    <property type="entry name" value="Phos_transporter"/>
</dbReference>
<keyword evidence="5 6" id="KW-0472">Membrane</keyword>
<dbReference type="GO" id="GO:0005315">
    <property type="term" value="F:phosphate transmembrane transporter activity"/>
    <property type="evidence" value="ECO:0007669"/>
    <property type="project" value="InterPro"/>
</dbReference>
<dbReference type="GO" id="GO:0035435">
    <property type="term" value="P:phosphate ion transmembrane transport"/>
    <property type="evidence" value="ECO:0007669"/>
    <property type="project" value="TreeGrafter"/>
</dbReference>
<accession>A0A382C2C3</accession>
<feature type="transmembrane region" description="Helical" evidence="6">
    <location>
        <begin position="149"/>
        <end position="167"/>
    </location>
</feature>
<keyword evidence="2" id="KW-0813">Transport</keyword>
<evidence type="ECO:0000256" key="2">
    <source>
        <dbReference type="ARBA" id="ARBA00022448"/>
    </source>
</evidence>
<dbReference type="PANTHER" id="PTHR11101:SF80">
    <property type="entry name" value="PHOSPHATE TRANSPORTER"/>
    <property type="match status" value="1"/>
</dbReference>
<dbReference type="AlphaFoldDB" id="A0A382C2C3"/>
<evidence type="ECO:0000256" key="5">
    <source>
        <dbReference type="ARBA" id="ARBA00023136"/>
    </source>
</evidence>
<evidence type="ECO:0000313" key="7">
    <source>
        <dbReference type="EMBL" id="SVB20210.1"/>
    </source>
</evidence>
<feature type="transmembrane region" description="Helical" evidence="6">
    <location>
        <begin position="365"/>
        <end position="384"/>
    </location>
</feature>
<dbReference type="GO" id="GO:0016020">
    <property type="term" value="C:membrane"/>
    <property type="evidence" value="ECO:0007669"/>
    <property type="project" value="UniProtKB-SubCell"/>
</dbReference>
<evidence type="ECO:0000256" key="3">
    <source>
        <dbReference type="ARBA" id="ARBA00022692"/>
    </source>
</evidence>
<proteinExistence type="predicted"/>
<feature type="transmembrane region" description="Helical" evidence="6">
    <location>
        <begin position="187"/>
        <end position="205"/>
    </location>
</feature>
<evidence type="ECO:0008006" key="8">
    <source>
        <dbReference type="Google" id="ProtNLM"/>
    </source>
</evidence>
<protein>
    <recommendedName>
        <fullName evidence="8">Phosphate transporter</fullName>
    </recommendedName>
</protein>
<sequence>MGIESIIILALALGFGFYMAWNIGANDVANAMGTSIGSGALTLKKAILIAAVFEFAGAFLVGSHVTETVRKGIIDLSIFTEMENGTNILMYGMLASLLAAGAWLQIASYFGWPVSTTHSIVGAIVGFGIIAGGAAGVDWRQIGTIVMSWAISPLLSGTIAFVVFSVIRHSMINVPNPVQATKRWAPAFIFLVFAILTLVILFKGLKNLHLNLSFSEALLIAAGIGLVAAIIGWLLIRCVYISPSVDEETTIPLAAISVDLRSMARLTRRIQSKATKEAEGYIGDIQEHVELLTNMVERSEAQMQTRGDFQFVEKIFTHLQVMSACFVAFAHGANDVANAIGPLAAIVSIVNGGANALVDQTPVPVWILGLGGIGIVIGLSTWGWRVIETIGKKITELTPTRGFSAEFAAATTIVLASRLRIPISTTHTLVGGVLGVGIARGIGSLNPRVIRDIFTSWIVTLPAGAGMSIIFFLIIRTLFNS</sequence>
<name>A0A382C2C3_9ZZZZ</name>
<keyword evidence="4 6" id="KW-1133">Transmembrane helix</keyword>
<evidence type="ECO:0000256" key="1">
    <source>
        <dbReference type="ARBA" id="ARBA00004141"/>
    </source>
</evidence>